<name>A0A4C1ZRT0_EUMVA</name>
<dbReference type="Proteomes" id="UP000299102">
    <property type="component" value="Unassembled WGS sequence"/>
</dbReference>
<dbReference type="STRING" id="151549.A0A4C1ZRT0"/>
<comment type="caution">
    <text evidence="1">The sequence shown here is derived from an EMBL/GenBank/DDBJ whole genome shotgun (WGS) entry which is preliminary data.</text>
</comment>
<evidence type="ECO:0000313" key="1">
    <source>
        <dbReference type="EMBL" id="GBP89387.1"/>
    </source>
</evidence>
<reference evidence="1 2" key="1">
    <citation type="journal article" date="2019" name="Commun. Biol.">
        <title>The bagworm genome reveals a unique fibroin gene that provides high tensile strength.</title>
        <authorList>
            <person name="Kono N."/>
            <person name="Nakamura H."/>
            <person name="Ohtoshi R."/>
            <person name="Tomita M."/>
            <person name="Numata K."/>
            <person name="Arakawa K."/>
        </authorList>
    </citation>
    <scope>NUCLEOTIDE SEQUENCE [LARGE SCALE GENOMIC DNA]</scope>
</reference>
<evidence type="ECO:0000313" key="2">
    <source>
        <dbReference type="Proteomes" id="UP000299102"/>
    </source>
</evidence>
<keyword evidence="2" id="KW-1185">Reference proteome</keyword>
<dbReference type="PANTHER" id="PTHR45920:SF4">
    <property type="entry name" value="FORMIN HOMOLOGY 2 DOMAIN CONTAINING, ISOFORM I"/>
    <property type="match status" value="1"/>
</dbReference>
<dbReference type="GO" id="GO:0005737">
    <property type="term" value="C:cytoplasm"/>
    <property type="evidence" value="ECO:0007669"/>
    <property type="project" value="TreeGrafter"/>
</dbReference>
<dbReference type="GO" id="GO:0051015">
    <property type="term" value="F:actin filament binding"/>
    <property type="evidence" value="ECO:0007669"/>
    <property type="project" value="TreeGrafter"/>
</dbReference>
<proteinExistence type="predicted"/>
<dbReference type="InterPro" id="IPR011989">
    <property type="entry name" value="ARM-like"/>
</dbReference>
<sequence>MVGRYHVIIPARKSSSATHIEFEYADSLRNTSSFIRICKTYLNPYPKNGREDSSYAQNDSGECSKTELQRSCLERLTHSKGRELRRALFTLKQILQSDKDLVHEFVASKGLECLMYLADSTDPNYLDYILRALGQ</sequence>
<gene>
    <name evidence="1" type="ORF">EVAR_100158_1</name>
</gene>
<dbReference type="EMBL" id="BGZK01001999">
    <property type="protein sequence ID" value="GBP89387.1"/>
    <property type="molecule type" value="Genomic_DNA"/>
</dbReference>
<dbReference type="InterPro" id="IPR016024">
    <property type="entry name" value="ARM-type_fold"/>
</dbReference>
<dbReference type="AlphaFoldDB" id="A0A4C1ZRT0"/>
<protein>
    <submittedName>
        <fullName evidence="1">Uncharacterized protein</fullName>
    </submittedName>
</protein>
<organism evidence="1 2">
    <name type="scientific">Eumeta variegata</name>
    <name type="common">Bagworm moth</name>
    <name type="synonym">Eumeta japonica</name>
    <dbReference type="NCBI Taxonomy" id="151549"/>
    <lineage>
        <taxon>Eukaryota</taxon>
        <taxon>Metazoa</taxon>
        <taxon>Ecdysozoa</taxon>
        <taxon>Arthropoda</taxon>
        <taxon>Hexapoda</taxon>
        <taxon>Insecta</taxon>
        <taxon>Pterygota</taxon>
        <taxon>Neoptera</taxon>
        <taxon>Endopterygota</taxon>
        <taxon>Lepidoptera</taxon>
        <taxon>Glossata</taxon>
        <taxon>Ditrysia</taxon>
        <taxon>Tineoidea</taxon>
        <taxon>Psychidae</taxon>
        <taxon>Oiketicinae</taxon>
        <taxon>Eumeta</taxon>
    </lineage>
</organism>
<dbReference type="GO" id="GO:0005856">
    <property type="term" value="C:cytoskeleton"/>
    <property type="evidence" value="ECO:0007669"/>
    <property type="project" value="TreeGrafter"/>
</dbReference>
<dbReference type="GO" id="GO:0030866">
    <property type="term" value="P:cortical actin cytoskeleton organization"/>
    <property type="evidence" value="ECO:0007669"/>
    <property type="project" value="TreeGrafter"/>
</dbReference>
<dbReference type="SUPFAM" id="SSF48371">
    <property type="entry name" value="ARM repeat"/>
    <property type="match status" value="1"/>
</dbReference>
<dbReference type="Gene3D" id="1.25.10.10">
    <property type="entry name" value="Leucine-rich Repeat Variant"/>
    <property type="match status" value="1"/>
</dbReference>
<dbReference type="OrthoDB" id="9806920at2759"/>
<accession>A0A4C1ZRT0</accession>
<feature type="non-terminal residue" evidence="1">
    <location>
        <position position="135"/>
    </location>
</feature>
<dbReference type="PANTHER" id="PTHR45920">
    <property type="entry name" value="FORMIN HOMOLOGY 2 DOMAIN CONTAINING, ISOFORM I"/>
    <property type="match status" value="1"/>
</dbReference>